<protein>
    <submittedName>
        <fullName evidence="1">Uncharacterized protein</fullName>
    </submittedName>
</protein>
<dbReference type="AlphaFoldDB" id="A0A8J8NI00"/>
<reference evidence="1" key="1">
    <citation type="submission" date="2019-06" db="EMBL/GenBank/DDBJ databases">
        <authorList>
            <person name="Zheng W."/>
        </authorList>
    </citation>
    <scope>NUCLEOTIDE SEQUENCE</scope>
    <source>
        <strain evidence="1">QDHG01</strain>
    </source>
</reference>
<evidence type="ECO:0000313" key="1">
    <source>
        <dbReference type="EMBL" id="TNV75413.1"/>
    </source>
</evidence>
<keyword evidence="2" id="KW-1185">Reference proteome</keyword>
<evidence type="ECO:0000313" key="2">
    <source>
        <dbReference type="Proteomes" id="UP000785679"/>
    </source>
</evidence>
<dbReference type="EMBL" id="RRYP01015657">
    <property type="protein sequence ID" value="TNV75413.1"/>
    <property type="molecule type" value="Genomic_DNA"/>
</dbReference>
<organism evidence="1 2">
    <name type="scientific">Halteria grandinella</name>
    <dbReference type="NCBI Taxonomy" id="5974"/>
    <lineage>
        <taxon>Eukaryota</taxon>
        <taxon>Sar</taxon>
        <taxon>Alveolata</taxon>
        <taxon>Ciliophora</taxon>
        <taxon>Intramacronucleata</taxon>
        <taxon>Spirotrichea</taxon>
        <taxon>Stichotrichia</taxon>
        <taxon>Sporadotrichida</taxon>
        <taxon>Halteriidae</taxon>
        <taxon>Halteria</taxon>
    </lineage>
</organism>
<proteinExistence type="predicted"/>
<name>A0A8J8NI00_HALGN</name>
<dbReference type="Proteomes" id="UP000785679">
    <property type="component" value="Unassembled WGS sequence"/>
</dbReference>
<gene>
    <name evidence="1" type="ORF">FGO68_gene6203</name>
</gene>
<comment type="caution">
    <text evidence="1">The sequence shown here is derived from an EMBL/GenBank/DDBJ whole genome shotgun (WGS) entry which is preliminary data.</text>
</comment>
<sequence length="79" mass="9424">MRHGLTRKQSSVCIQKPMRVFTCLQPTYPTWWPRKGATPINTTCSPCNNFYRAISIRKIREQHHEKRRMRIDTYSIETA</sequence>
<accession>A0A8J8NI00</accession>